<keyword evidence="3" id="KW-1185">Reference proteome</keyword>
<dbReference type="Gene3D" id="2.60.40.3970">
    <property type="match status" value="1"/>
</dbReference>
<dbReference type="SUPFAM" id="SSF49354">
    <property type="entry name" value="PapD-like"/>
    <property type="match status" value="1"/>
</dbReference>
<accession>A0AA91EAR7</accession>
<organism evidence="2 3">
    <name type="scientific">Obesumbacterium proteus ATCC 12841</name>
    <dbReference type="NCBI Taxonomy" id="1354268"/>
    <lineage>
        <taxon>Bacteria</taxon>
        <taxon>Pseudomonadati</taxon>
        <taxon>Pseudomonadota</taxon>
        <taxon>Gammaproteobacteria</taxon>
        <taxon>Enterobacterales</taxon>
        <taxon>Hafniaceae</taxon>
        <taxon>Obesumbacterium</taxon>
    </lineage>
</organism>
<feature type="chain" id="PRO_5041709694" evidence="1">
    <location>
        <begin position="29"/>
        <end position="243"/>
    </location>
</feature>
<gene>
    <name evidence="2" type="ORF">M993_04323</name>
</gene>
<dbReference type="Proteomes" id="UP000078431">
    <property type="component" value="Unassembled WGS sequence"/>
</dbReference>
<dbReference type="AlphaFoldDB" id="A0AA91EAR7"/>
<name>A0AA91EAR7_9GAMM</name>
<dbReference type="Gene3D" id="2.60.40.10">
    <property type="entry name" value="Immunoglobulins"/>
    <property type="match status" value="1"/>
</dbReference>
<evidence type="ECO:0000256" key="1">
    <source>
        <dbReference type="SAM" id="SignalP"/>
    </source>
</evidence>
<dbReference type="RefSeq" id="WP_061554189.1">
    <property type="nucleotide sequence ID" value="NZ_LXEX01000061.1"/>
</dbReference>
<proteinExistence type="predicted"/>
<evidence type="ECO:0000313" key="3">
    <source>
        <dbReference type="Proteomes" id="UP000078431"/>
    </source>
</evidence>
<reference evidence="2 3" key="1">
    <citation type="submission" date="2016-04" db="EMBL/GenBank/DDBJ databases">
        <title>ATOL: Assembling a taxonomically balanced genome-scale reconstruction of the evolutionary history of the Enterobacteriaceae.</title>
        <authorList>
            <person name="Plunkett G.III."/>
            <person name="Neeno-Eckwall E.C."/>
            <person name="Glasner J.D."/>
            <person name="Perna N.T."/>
        </authorList>
    </citation>
    <scope>NUCLEOTIDE SEQUENCE [LARGE SCALE GENOMIC DNA]</scope>
    <source>
        <strain evidence="2 3">ATCC 12841</strain>
    </source>
</reference>
<dbReference type="EMBL" id="LXEX01000061">
    <property type="protein sequence ID" value="OAT57119.1"/>
    <property type="molecule type" value="Genomic_DNA"/>
</dbReference>
<protein>
    <submittedName>
        <fullName evidence="2">Fimbrial protein</fullName>
    </submittedName>
</protein>
<dbReference type="InterPro" id="IPR013783">
    <property type="entry name" value="Ig-like_fold"/>
</dbReference>
<evidence type="ECO:0000313" key="2">
    <source>
        <dbReference type="EMBL" id="OAT57119.1"/>
    </source>
</evidence>
<comment type="caution">
    <text evidence="2">The sequence shown here is derived from an EMBL/GenBank/DDBJ whole genome shotgun (WGS) entry which is preliminary data.</text>
</comment>
<feature type="signal peptide" evidence="1">
    <location>
        <begin position="1"/>
        <end position="28"/>
    </location>
</feature>
<keyword evidence="1" id="KW-0732">Signal</keyword>
<sequence>MNINSLEKLALSSSLALCSTLFSGIASAAFSVYPISVTTNQQGGAQIKIISASKEMDFIKVTVKTIENPGTKEEKERDLIAGESLVVTPAKFGLSAGTTRIVRLVNMVPPESEQAYRVYFDPVSNLDEEPNPNDAQKTKIGVNITWGALVIVPPVKPVEDISYMPVGRQLVNNGNVHIKLSEVGVCKSSSDNNNCKWTKDARTVYPGKTLLLQGAEAQSISPGSTVKIKYISTITQTTLERQL</sequence>
<dbReference type="InterPro" id="IPR008962">
    <property type="entry name" value="PapD-like_sf"/>
</dbReference>